<evidence type="ECO:0000313" key="10">
    <source>
        <dbReference type="Proteomes" id="UP000030690"/>
    </source>
</evidence>
<organism evidence="9 10">
    <name type="scientific">Plasmodium falciparum Vietnam Oak-Knoll</name>
    <name type="common">FVO</name>
    <dbReference type="NCBI Taxonomy" id="1036723"/>
    <lineage>
        <taxon>Eukaryota</taxon>
        <taxon>Sar</taxon>
        <taxon>Alveolata</taxon>
        <taxon>Apicomplexa</taxon>
        <taxon>Aconoidasida</taxon>
        <taxon>Haemosporida</taxon>
        <taxon>Plasmodiidae</taxon>
        <taxon>Plasmodium</taxon>
        <taxon>Plasmodium (Laverania)</taxon>
    </lineage>
</organism>
<keyword evidence="4" id="KW-0805">Transcription regulation</keyword>
<dbReference type="GO" id="GO:0005634">
    <property type="term" value="C:nucleus"/>
    <property type="evidence" value="ECO:0007669"/>
    <property type="project" value="UniProtKB-SubCell"/>
</dbReference>
<evidence type="ECO:0008006" key="11">
    <source>
        <dbReference type="Google" id="ProtNLM"/>
    </source>
</evidence>
<dbReference type="Proteomes" id="UP000030690">
    <property type="component" value="Unassembled WGS sequence"/>
</dbReference>
<dbReference type="EMBL" id="KI925074">
    <property type="protein sequence ID" value="ETW19005.1"/>
    <property type="molecule type" value="Genomic_DNA"/>
</dbReference>
<evidence type="ECO:0000313" key="9">
    <source>
        <dbReference type="EMBL" id="ETW19005.1"/>
    </source>
</evidence>
<keyword evidence="3" id="KW-0156">Chromatin regulator</keyword>
<evidence type="ECO:0000256" key="2">
    <source>
        <dbReference type="ARBA" id="ARBA00010916"/>
    </source>
</evidence>
<keyword evidence="7" id="KW-0539">Nucleus</keyword>
<dbReference type="GO" id="GO:0006325">
    <property type="term" value="P:chromatin organization"/>
    <property type="evidence" value="ECO:0007669"/>
    <property type="project" value="UniProtKB-KW"/>
</dbReference>
<sequence>MKHKVKRDIMKCKKKLESSIKALEEKILRLELEYHKNCNVNGGNLIKGWESHLRKTPLEPLSFRTFRDDYGDSYVERMLSLTSCTSPATALFPSEDTIREKRKM</sequence>
<evidence type="ECO:0000256" key="6">
    <source>
        <dbReference type="ARBA" id="ARBA00023163"/>
    </source>
</evidence>
<dbReference type="GO" id="GO:0000123">
    <property type="term" value="C:histone acetyltransferase complex"/>
    <property type="evidence" value="ECO:0007669"/>
    <property type="project" value="InterPro"/>
</dbReference>
<dbReference type="Pfam" id="PF09340">
    <property type="entry name" value="NuA4"/>
    <property type="match status" value="1"/>
</dbReference>
<evidence type="ECO:0000256" key="5">
    <source>
        <dbReference type="ARBA" id="ARBA00023054"/>
    </source>
</evidence>
<keyword evidence="5 8" id="KW-0175">Coiled coil</keyword>
<proteinExistence type="inferred from homology"/>
<dbReference type="AlphaFoldDB" id="A0A024V9W9"/>
<evidence type="ECO:0000256" key="3">
    <source>
        <dbReference type="ARBA" id="ARBA00022853"/>
    </source>
</evidence>
<reference evidence="9 10" key="2">
    <citation type="submission" date="2013-02" db="EMBL/GenBank/DDBJ databases">
        <title>The Genome Sequence of Plasmodium falciparum Vietnam Oak-Knoll (FVO).</title>
        <authorList>
            <consortium name="The Broad Institute Genome Sequencing Platform"/>
            <consortium name="The Broad Institute Genome Sequencing Center for Infectious Disease"/>
            <person name="Neafsey D."/>
            <person name="Cheeseman I."/>
            <person name="Volkman S."/>
            <person name="Adams J."/>
            <person name="Walker B."/>
            <person name="Young S.K."/>
            <person name="Zeng Q."/>
            <person name="Gargeya S."/>
            <person name="Fitzgerald M."/>
            <person name="Haas B."/>
            <person name="Abouelleil A."/>
            <person name="Alvarado L."/>
            <person name="Arachchi H.M."/>
            <person name="Berlin A.M."/>
            <person name="Chapman S.B."/>
            <person name="Dewar J."/>
            <person name="Goldberg J."/>
            <person name="Griggs A."/>
            <person name="Gujja S."/>
            <person name="Hansen M."/>
            <person name="Howarth C."/>
            <person name="Imamovic A."/>
            <person name="Larimer J."/>
            <person name="McCowan C."/>
            <person name="Murphy C."/>
            <person name="Neiman D."/>
            <person name="Pearson M."/>
            <person name="Priest M."/>
            <person name="Roberts A."/>
            <person name="Saif S."/>
            <person name="Shea T."/>
            <person name="Sisk P."/>
            <person name="Sykes S."/>
            <person name="Wortman J."/>
            <person name="Nusbaum C."/>
            <person name="Birren B."/>
        </authorList>
    </citation>
    <scope>NUCLEOTIDE SEQUENCE [LARGE SCALE GENOMIC DNA]</scope>
    <source>
        <strain evidence="10">Vietnam Oak-Knoll (FVO)</strain>
    </source>
</reference>
<dbReference type="SMR" id="A0A024V9W9"/>
<accession>A0A024V9W9</accession>
<comment type="similarity">
    <text evidence="2">Belongs to the EAF6 family.</text>
</comment>
<keyword evidence="6" id="KW-0804">Transcription</keyword>
<evidence type="ECO:0000256" key="8">
    <source>
        <dbReference type="SAM" id="Coils"/>
    </source>
</evidence>
<dbReference type="OrthoDB" id="440324at2759"/>
<evidence type="ECO:0000256" key="7">
    <source>
        <dbReference type="ARBA" id="ARBA00023242"/>
    </source>
</evidence>
<dbReference type="InterPro" id="IPR015418">
    <property type="entry name" value="Eaf6"/>
</dbReference>
<evidence type="ECO:0000256" key="4">
    <source>
        <dbReference type="ARBA" id="ARBA00023015"/>
    </source>
</evidence>
<gene>
    <name evidence="9" type="ORF">PFFVO_02024</name>
</gene>
<reference evidence="9 10" key="1">
    <citation type="submission" date="2013-02" db="EMBL/GenBank/DDBJ databases">
        <title>The Genome Annotation of Plasmodium falciparum Vietnam Oak-Knoll (FVO).</title>
        <authorList>
            <consortium name="The Broad Institute Genome Sequencing Platform"/>
            <consortium name="The Broad Institute Genome Sequencing Center for Infectious Disease"/>
            <person name="Neafsey D."/>
            <person name="Hoffman S."/>
            <person name="Volkman S."/>
            <person name="Rosenthal P."/>
            <person name="Walker B."/>
            <person name="Young S.K."/>
            <person name="Zeng Q."/>
            <person name="Gargeya S."/>
            <person name="Fitzgerald M."/>
            <person name="Haas B."/>
            <person name="Abouelleil A."/>
            <person name="Allen A.W."/>
            <person name="Alvarado L."/>
            <person name="Arachchi H.M."/>
            <person name="Berlin A.M."/>
            <person name="Chapman S.B."/>
            <person name="Gainer-Dewar J."/>
            <person name="Goldberg J."/>
            <person name="Griggs A."/>
            <person name="Gujja S."/>
            <person name="Hansen M."/>
            <person name="Howarth C."/>
            <person name="Imamovic A."/>
            <person name="Ireland A."/>
            <person name="Larimer J."/>
            <person name="McCowan C."/>
            <person name="Murphy C."/>
            <person name="Pearson M."/>
            <person name="Poon T.W."/>
            <person name="Priest M."/>
            <person name="Roberts A."/>
            <person name="Saif S."/>
            <person name="Shea T."/>
            <person name="Sisk P."/>
            <person name="Sykes S."/>
            <person name="Wortman J."/>
            <person name="Nusbaum C."/>
            <person name="Birren B."/>
        </authorList>
    </citation>
    <scope>NUCLEOTIDE SEQUENCE [LARGE SCALE GENOMIC DNA]</scope>
    <source>
        <strain evidence="10">Vietnam Oak-Knoll (FVO)</strain>
    </source>
</reference>
<protein>
    <recommendedName>
        <fullName evidence="11">Histone acetyltransferase subunit NuA4</fullName>
    </recommendedName>
</protein>
<name>A0A024V9W9_PLAFA</name>
<comment type="subcellular location">
    <subcellularLocation>
        <location evidence="1">Nucleus</location>
    </subcellularLocation>
</comment>
<evidence type="ECO:0000256" key="1">
    <source>
        <dbReference type="ARBA" id="ARBA00004123"/>
    </source>
</evidence>
<feature type="coiled-coil region" evidence="8">
    <location>
        <begin position="6"/>
        <end position="33"/>
    </location>
</feature>